<reference evidence="1 2" key="1">
    <citation type="submission" date="2016-01" db="EMBL/GenBank/DDBJ databases">
        <title>The draft genome sequence of Aquimarina sp. RZW4-3-2.</title>
        <authorList>
            <person name="Wang Y."/>
        </authorList>
    </citation>
    <scope>NUCLEOTIDE SEQUENCE [LARGE SCALE GENOMIC DNA]</scope>
    <source>
        <strain evidence="1 2">RZW4-3-2</strain>
    </source>
</reference>
<dbReference type="AlphaFoldDB" id="A0A163BG54"/>
<organism evidence="1 2">
    <name type="scientific">Aquimarina aggregata</name>
    <dbReference type="NCBI Taxonomy" id="1642818"/>
    <lineage>
        <taxon>Bacteria</taxon>
        <taxon>Pseudomonadati</taxon>
        <taxon>Bacteroidota</taxon>
        <taxon>Flavobacteriia</taxon>
        <taxon>Flavobacteriales</taxon>
        <taxon>Flavobacteriaceae</taxon>
        <taxon>Aquimarina</taxon>
    </lineage>
</organism>
<sequence>MNKFFLIGLLCITIACGNDDDGTDNPIFCTLDVKSGLVVQVKDGIGGSPLIDGVEVIATENEYRETLLNNGIDIFYGAQERIGTYVITVSKEGYGTMTTEPIVVTKDACHVITQNLEVILEKSN</sequence>
<dbReference type="Proteomes" id="UP000076715">
    <property type="component" value="Unassembled WGS sequence"/>
</dbReference>
<keyword evidence="2" id="KW-1185">Reference proteome</keyword>
<dbReference type="OrthoDB" id="1446904at2"/>
<dbReference type="EMBL" id="LQRT01000005">
    <property type="protein sequence ID" value="KZS41361.1"/>
    <property type="molecule type" value="Genomic_DNA"/>
</dbReference>
<dbReference type="PROSITE" id="PS51257">
    <property type="entry name" value="PROKAR_LIPOPROTEIN"/>
    <property type="match status" value="1"/>
</dbReference>
<accession>A0A163BG54</accession>
<evidence type="ECO:0008006" key="3">
    <source>
        <dbReference type="Google" id="ProtNLM"/>
    </source>
</evidence>
<comment type="caution">
    <text evidence="1">The sequence shown here is derived from an EMBL/GenBank/DDBJ whole genome shotgun (WGS) entry which is preliminary data.</text>
</comment>
<dbReference type="STRING" id="1642818.AWE51_21910"/>
<protein>
    <recommendedName>
        <fullName evidence="3">Carboxypeptidase regulatory-like domain-containing protein</fullName>
    </recommendedName>
</protein>
<name>A0A163BG54_9FLAO</name>
<evidence type="ECO:0000313" key="1">
    <source>
        <dbReference type="EMBL" id="KZS41361.1"/>
    </source>
</evidence>
<proteinExistence type="predicted"/>
<evidence type="ECO:0000313" key="2">
    <source>
        <dbReference type="Proteomes" id="UP000076715"/>
    </source>
</evidence>
<dbReference type="RefSeq" id="WP_066312155.1">
    <property type="nucleotide sequence ID" value="NZ_LQRT01000005.1"/>
</dbReference>
<gene>
    <name evidence="1" type="ORF">AWE51_21910</name>
</gene>